<dbReference type="InterPro" id="IPR006050">
    <property type="entry name" value="DNA_photolyase_N"/>
</dbReference>
<dbReference type="SUPFAM" id="SSF48173">
    <property type="entry name" value="Cryptochrome/photolyase FAD-binding domain"/>
    <property type="match status" value="1"/>
</dbReference>
<name>A0A5N5QUR9_9AGAM</name>
<dbReference type="Proteomes" id="UP000383932">
    <property type="component" value="Unassembled WGS sequence"/>
</dbReference>
<dbReference type="InterPro" id="IPR036155">
    <property type="entry name" value="Crypto/Photolyase_N_sf"/>
</dbReference>
<dbReference type="Pfam" id="PF12923">
    <property type="entry name" value="RRP7"/>
    <property type="match status" value="1"/>
</dbReference>
<feature type="region of interest" description="Disordered" evidence="5">
    <location>
        <begin position="185"/>
        <end position="222"/>
    </location>
</feature>
<dbReference type="GO" id="GO:0043153">
    <property type="term" value="P:entrainment of circadian clock by photoperiod"/>
    <property type="evidence" value="ECO:0007669"/>
    <property type="project" value="TreeGrafter"/>
</dbReference>
<feature type="binding site" evidence="4">
    <location>
        <begin position="231"/>
        <end position="235"/>
    </location>
    <ligand>
        <name>FAD</name>
        <dbReference type="ChEBI" id="CHEBI:57692"/>
    </ligand>
</feature>
<protein>
    <submittedName>
        <fullName evidence="7">Cryptochrome-2</fullName>
    </submittedName>
</protein>
<dbReference type="SUPFAM" id="SSF52425">
    <property type="entry name" value="Cryptochrome/photolyase, N-terminal domain"/>
    <property type="match status" value="1"/>
</dbReference>
<dbReference type="Pfam" id="PF00875">
    <property type="entry name" value="DNA_photolyase"/>
    <property type="match status" value="1"/>
</dbReference>
<dbReference type="Pfam" id="PF17799">
    <property type="entry name" value="RRM_Rrp7"/>
    <property type="match status" value="1"/>
</dbReference>
<dbReference type="Pfam" id="PF03441">
    <property type="entry name" value="FAD_binding_7"/>
    <property type="match status" value="1"/>
</dbReference>
<feature type="binding site" evidence="4">
    <location>
        <begin position="272"/>
        <end position="279"/>
    </location>
    <ligand>
        <name>FAD</name>
        <dbReference type="ChEBI" id="CHEBI:57692"/>
    </ligand>
</feature>
<evidence type="ECO:0000259" key="6">
    <source>
        <dbReference type="PROSITE" id="PS51645"/>
    </source>
</evidence>
<dbReference type="InterPro" id="IPR012677">
    <property type="entry name" value="Nucleotide-bd_a/b_plait_sf"/>
</dbReference>
<organism evidence="7 8">
    <name type="scientific">Ceratobasidium theobromae</name>
    <dbReference type="NCBI Taxonomy" id="1582974"/>
    <lineage>
        <taxon>Eukaryota</taxon>
        <taxon>Fungi</taxon>
        <taxon>Dikarya</taxon>
        <taxon>Basidiomycota</taxon>
        <taxon>Agaricomycotina</taxon>
        <taxon>Agaricomycetes</taxon>
        <taxon>Cantharellales</taxon>
        <taxon>Ceratobasidiaceae</taxon>
        <taxon>Ceratobasidium</taxon>
    </lineage>
</organism>
<keyword evidence="3 4" id="KW-0274">FAD</keyword>
<dbReference type="AlphaFoldDB" id="A0A5N5QUR9"/>
<dbReference type="InterPro" id="IPR002081">
    <property type="entry name" value="Cryptochrome/DNA_photolyase_1"/>
</dbReference>
<accession>A0A5N5QUR9</accession>
<evidence type="ECO:0000256" key="4">
    <source>
        <dbReference type="PIRSR" id="PIRSR602081-1"/>
    </source>
</evidence>
<dbReference type="Gene3D" id="3.30.70.330">
    <property type="match status" value="1"/>
</dbReference>
<dbReference type="PANTHER" id="PTHR11455:SF9">
    <property type="entry name" value="CRYPTOCHROME CIRCADIAN CLOCK 5 ISOFORM X1"/>
    <property type="match status" value="1"/>
</dbReference>
<evidence type="ECO:0000256" key="5">
    <source>
        <dbReference type="SAM" id="MobiDB-lite"/>
    </source>
</evidence>
<dbReference type="Gene3D" id="3.40.50.620">
    <property type="entry name" value="HUPs"/>
    <property type="match status" value="1"/>
</dbReference>
<feature type="compositionally biased region" description="Basic and acidic residues" evidence="5">
    <location>
        <begin position="907"/>
        <end position="918"/>
    </location>
</feature>
<dbReference type="GO" id="GO:0005634">
    <property type="term" value="C:nucleus"/>
    <property type="evidence" value="ECO:0007669"/>
    <property type="project" value="TreeGrafter"/>
</dbReference>
<dbReference type="GO" id="GO:0071949">
    <property type="term" value="F:FAD binding"/>
    <property type="evidence" value="ECO:0007669"/>
    <property type="project" value="TreeGrafter"/>
</dbReference>
<dbReference type="Gene3D" id="1.25.40.80">
    <property type="match status" value="2"/>
</dbReference>
<dbReference type="Gene3D" id="6.10.250.1770">
    <property type="match status" value="1"/>
</dbReference>
<dbReference type="GO" id="GO:0005737">
    <property type="term" value="C:cytoplasm"/>
    <property type="evidence" value="ECO:0007669"/>
    <property type="project" value="TreeGrafter"/>
</dbReference>
<feature type="region of interest" description="Disordered" evidence="5">
    <location>
        <begin position="897"/>
        <end position="918"/>
    </location>
</feature>
<dbReference type="InterPro" id="IPR040447">
    <property type="entry name" value="RRM_Rrp7"/>
</dbReference>
<dbReference type="InterPro" id="IPR024326">
    <property type="entry name" value="RRP7_C"/>
</dbReference>
<dbReference type="SUPFAM" id="SSF54928">
    <property type="entry name" value="RNA-binding domain, RBD"/>
    <property type="match status" value="1"/>
</dbReference>
<dbReference type="InterPro" id="IPR014729">
    <property type="entry name" value="Rossmann-like_a/b/a_fold"/>
</dbReference>
<evidence type="ECO:0000313" key="8">
    <source>
        <dbReference type="Proteomes" id="UP000383932"/>
    </source>
</evidence>
<comment type="caution">
    <text evidence="7">The sequence shown here is derived from an EMBL/GenBank/DDBJ whole genome shotgun (WGS) entry which is preliminary data.</text>
</comment>
<evidence type="ECO:0000256" key="3">
    <source>
        <dbReference type="ARBA" id="ARBA00022827"/>
    </source>
</evidence>
<keyword evidence="8" id="KW-1185">Reference proteome</keyword>
<dbReference type="PANTHER" id="PTHR11455">
    <property type="entry name" value="CRYPTOCHROME"/>
    <property type="match status" value="1"/>
</dbReference>
<sequence>MLFREWKITHLVHEIDTGGYAQERDERVKNLAAENEVEVVAILGHSLYHPAQILEKNGGKATTTITQWQKAASRIGPAPRPIAAPTSLISPGNLNLGSPSRSNHPVNRSYDLNQGARTGPVTCFDTFTGPEGDFAIPTLRELGYPAPTTTIRGGETIGRTRLAAFNQDDQGKRVALFEKPKTSPAVPGPLCVPTPSREEKEHSDACLGESESDPEGISFPNVEIDVSKPSTTLMSPYLKFGCVGVRECWWSWHGILANAPQSAKKPENILGQLEFREMYYAAELAVGGEKFGCVRGNPICRYIPWRCPTVYSKEENPIIPRPPDKEHPQAEEFLAAWREGRTGFPWIDALMRQLREEGWIHHLGRHSVACFLTRGQCYISWERGAEVFDEYLIDWDPAANYGNWMWLSCSAFFSQFLRVYGTASWPSKFDKTGALVRKYIPELRKFPDQYIYEPWLAPISVQKTAGCIIGKDYPLPMLDEKEEKNRNLERMRAAFKANFYGDSAEVLNGTAEDLIKLNSSDPGGGSDKVGTKRKAEKRGDNHILLYRTLDNVAYVRSAWRLFISGTICFRCPATSASGGTWDKSARNVGGCVTGLAPEDVQLCWKQCVSVAGGTWDIGNSDVASRVPGTLSRVRPATLAGFTAFPLRLRDSTEHYIYIRLNQSGARNAIDALTKPNGRTLFLANVPCDATARDLISLFKFAGTVERVIFPKKSNNQDTESEMEDRDEAERNGDGTQTMPPDSKRKTSPPPKAGPLIDPTMRRSSSSGGTAHIVFLDESSLGRALSLPSSSKNQLSWPPADASAEPRGLALYLKRHQSLRPSLDIVSSHVNTYMQHFDFEQNAKRAAASEYKKGIPIIDEDGFELVTRGGAYGKTVGGGVGVASKQFELAVERGELTAGKRKKKGRDKSKDLEGLYAHEQREKKRKAFMELREQFEEDKKKVARLKSTRRFKPY</sequence>
<comment type="similarity">
    <text evidence="1">Belongs to the DNA photolyase class-1 family.</text>
</comment>
<feature type="binding site" evidence="4">
    <location>
        <begin position="394"/>
        <end position="396"/>
    </location>
    <ligand>
        <name>FAD</name>
        <dbReference type="ChEBI" id="CHEBI:57692"/>
    </ligand>
</feature>
<dbReference type="PROSITE" id="PS51645">
    <property type="entry name" value="PHR_CRY_ALPHA_BETA"/>
    <property type="match status" value="1"/>
</dbReference>
<dbReference type="GO" id="GO:0003677">
    <property type="term" value="F:DNA binding"/>
    <property type="evidence" value="ECO:0007669"/>
    <property type="project" value="TreeGrafter"/>
</dbReference>
<evidence type="ECO:0000313" key="7">
    <source>
        <dbReference type="EMBL" id="KAB5595418.1"/>
    </source>
</evidence>
<dbReference type="InterPro" id="IPR036134">
    <property type="entry name" value="Crypto/Photolyase_FAD-like_sf"/>
</dbReference>
<dbReference type="EMBL" id="SSOP01000009">
    <property type="protein sequence ID" value="KAB5595418.1"/>
    <property type="molecule type" value="Genomic_DNA"/>
</dbReference>
<reference evidence="7 8" key="1">
    <citation type="journal article" date="2019" name="Fungal Biol. Biotechnol.">
        <title>Draft genome sequence of fastidious pathogen Ceratobasidium theobromae, which causes vascular-streak dieback in Theobroma cacao.</title>
        <authorList>
            <person name="Ali S.S."/>
            <person name="Asman A."/>
            <person name="Shao J."/>
            <person name="Firmansyah A.P."/>
            <person name="Susilo A.W."/>
            <person name="Rosmana A."/>
            <person name="McMahon P."/>
            <person name="Junaid M."/>
            <person name="Guest D."/>
            <person name="Kheng T.Y."/>
            <person name="Meinhardt L.W."/>
            <person name="Bailey B.A."/>
        </authorList>
    </citation>
    <scope>NUCLEOTIDE SEQUENCE [LARGE SCALE GENOMIC DNA]</scope>
    <source>
        <strain evidence="7 8">CT2</strain>
    </source>
</reference>
<feature type="region of interest" description="Disordered" evidence="5">
    <location>
        <begin position="711"/>
        <end position="767"/>
    </location>
</feature>
<dbReference type="InterPro" id="IPR035979">
    <property type="entry name" value="RBD_domain_sf"/>
</dbReference>
<evidence type="ECO:0000256" key="2">
    <source>
        <dbReference type="ARBA" id="ARBA00022630"/>
    </source>
</evidence>
<dbReference type="OrthoDB" id="435881at2759"/>
<dbReference type="GO" id="GO:0032922">
    <property type="term" value="P:circadian regulation of gene expression"/>
    <property type="evidence" value="ECO:0007669"/>
    <property type="project" value="TreeGrafter"/>
</dbReference>
<dbReference type="InterPro" id="IPR005101">
    <property type="entry name" value="Cryptochr/Photolyase_FAD-bd"/>
</dbReference>
<dbReference type="Gene3D" id="1.10.579.10">
    <property type="entry name" value="DNA Cyclobutane Dipyrimidine Photolyase, subunit A, domain 3"/>
    <property type="match status" value="1"/>
</dbReference>
<dbReference type="GO" id="GO:0003904">
    <property type="term" value="F:deoxyribodipyrimidine photo-lyase activity"/>
    <property type="evidence" value="ECO:0007669"/>
    <property type="project" value="TreeGrafter"/>
</dbReference>
<evidence type="ECO:0000256" key="1">
    <source>
        <dbReference type="ARBA" id="ARBA00005862"/>
    </source>
</evidence>
<proteinExistence type="inferred from homology"/>
<gene>
    <name evidence="7" type="ORF">CTheo_1095</name>
</gene>
<comment type="cofactor">
    <cofactor evidence="4">
        <name>FAD</name>
        <dbReference type="ChEBI" id="CHEBI:57692"/>
    </cofactor>
    <text evidence="4">Binds 1 FAD per subunit.</text>
</comment>
<keyword evidence="2 4" id="KW-0285">Flavoprotein</keyword>
<feature type="domain" description="Photolyase/cryptochrome alpha/beta" evidence="6">
    <location>
        <begin position="1"/>
        <end position="47"/>
    </location>
</feature>